<dbReference type="RefSeq" id="WP_100758902.1">
    <property type="nucleotide sequence ID" value="NZ_NPDT01000003.1"/>
</dbReference>
<feature type="domain" description="Aminoacyl-transfer RNA synthetases class-II family profile" evidence="4">
    <location>
        <begin position="11"/>
        <end position="310"/>
    </location>
</feature>
<dbReference type="GO" id="GO:0003746">
    <property type="term" value="F:translation elongation factor activity"/>
    <property type="evidence" value="ECO:0007669"/>
    <property type="project" value="UniProtKB-KW"/>
</dbReference>
<dbReference type="Pfam" id="PF00152">
    <property type="entry name" value="tRNA-synt_2"/>
    <property type="match status" value="1"/>
</dbReference>
<keyword evidence="3" id="KW-0067">ATP-binding</keyword>
<dbReference type="PROSITE" id="PS50862">
    <property type="entry name" value="AA_TRNA_LIGASE_II"/>
    <property type="match status" value="1"/>
</dbReference>
<evidence type="ECO:0000313" key="5">
    <source>
        <dbReference type="EMBL" id="PJZ66022.1"/>
    </source>
</evidence>
<dbReference type="AlphaFoldDB" id="A0A2M9ZCD7"/>
<sequence length="315" mass="36912">MNLTNLQTLILRSKFLQSVRKFFTEREFLEIDTPALKRVGGMEPYLDPFGVLSPSMEEKGYLITSPEYSLKQALSLGVEKVYEIAHTFRSGERGSSYHTAEFLMLEFYQSNIRLEGAMDLIFELISDVSYEIGKPIIQPKFNRWKVKELLTQFAQLDDWNRNSLEKKIRELKLTGLDLNELTYEDCFYLIFLNLVEPKLPSEFTFIYDYPPEMAALSKIEYGCAKRFELYFGNIELSNSFYELQDVEEQRKRFSEEQRLRQKLGKEVFPMNKEFLFALERGIPECTGVSIGLDRLFMVILGLNSLEEVSPYWNQI</sequence>
<dbReference type="GO" id="GO:0005524">
    <property type="term" value="F:ATP binding"/>
    <property type="evidence" value="ECO:0007669"/>
    <property type="project" value="UniProtKB-KW"/>
</dbReference>
<comment type="caution">
    <text evidence="5">The sequence shown here is derived from an EMBL/GenBank/DDBJ whole genome shotgun (WGS) entry which is preliminary data.</text>
</comment>
<dbReference type="InterPro" id="IPR004364">
    <property type="entry name" value="Aa-tRNA-synt_II"/>
</dbReference>
<keyword evidence="2" id="KW-0547">Nucleotide-binding</keyword>
<dbReference type="PANTHER" id="PTHR42918:SF6">
    <property type="entry name" value="ELONGATION FACTOR P--(R)-BETA-LYSINE LIGASE"/>
    <property type="match status" value="1"/>
</dbReference>
<evidence type="ECO:0000313" key="6">
    <source>
        <dbReference type="Proteomes" id="UP000231912"/>
    </source>
</evidence>
<gene>
    <name evidence="5" type="ORF">CH371_10910</name>
</gene>
<keyword evidence="5" id="KW-0648">Protein biosynthesis</keyword>
<reference evidence="5 6" key="1">
    <citation type="submission" date="2017-07" db="EMBL/GenBank/DDBJ databases">
        <title>Leptospira spp. isolated from tropical soils.</title>
        <authorList>
            <person name="Thibeaux R."/>
            <person name="Iraola G."/>
            <person name="Ferres I."/>
            <person name="Bierque E."/>
            <person name="Girault D."/>
            <person name="Soupe-Gilbert M.-E."/>
            <person name="Picardeau M."/>
            <person name="Goarant C."/>
        </authorList>
    </citation>
    <scope>NUCLEOTIDE SEQUENCE [LARGE SCALE GENOMIC DNA]</scope>
    <source>
        <strain evidence="5 6">FH2-C-A2</strain>
    </source>
</reference>
<accession>A0A2M9ZCD7</accession>
<dbReference type="GO" id="GO:0004824">
    <property type="term" value="F:lysine-tRNA ligase activity"/>
    <property type="evidence" value="ECO:0007669"/>
    <property type="project" value="InterPro"/>
</dbReference>
<evidence type="ECO:0000256" key="2">
    <source>
        <dbReference type="ARBA" id="ARBA00022741"/>
    </source>
</evidence>
<dbReference type="PANTHER" id="PTHR42918">
    <property type="entry name" value="LYSYL-TRNA SYNTHETASE"/>
    <property type="match status" value="1"/>
</dbReference>
<dbReference type="SUPFAM" id="SSF55681">
    <property type="entry name" value="Class II aaRS and biotin synthetases"/>
    <property type="match status" value="1"/>
</dbReference>
<proteinExistence type="predicted"/>
<keyword evidence="1 5" id="KW-0436">Ligase</keyword>
<dbReference type="GO" id="GO:0005829">
    <property type="term" value="C:cytosol"/>
    <property type="evidence" value="ECO:0007669"/>
    <property type="project" value="TreeGrafter"/>
</dbReference>
<evidence type="ECO:0000256" key="3">
    <source>
        <dbReference type="ARBA" id="ARBA00022840"/>
    </source>
</evidence>
<dbReference type="GO" id="GO:0006430">
    <property type="term" value="P:lysyl-tRNA aminoacylation"/>
    <property type="evidence" value="ECO:0007669"/>
    <property type="project" value="InterPro"/>
</dbReference>
<dbReference type="InterPro" id="IPR045864">
    <property type="entry name" value="aa-tRNA-synth_II/BPL/LPL"/>
</dbReference>
<dbReference type="GO" id="GO:0000049">
    <property type="term" value="F:tRNA binding"/>
    <property type="evidence" value="ECO:0007669"/>
    <property type="project" value="TreeGrafter"/>
</dbReference>
<dbReference type="InterPro" id="IPR006195">
    <property type="entry name" value="aa-tRNA-synth_II"/>
</dbReference>
<dbReference type="Gene3D" id="3.30.930.10">
    <property type="entry name" value="Bira Bifunctional Protein, Domain 2"/>
    <property type="match status" value="1"/>
</dbReference>
<dbReference type="PRINTS" id="PR00982">
    <property type="entry name" value="TRNASYNTHLYS"/>
</dbReference>
<evidence type="ECO:0000259" key="4">
    <source>
        <dbReference type="PROSITE" id="PS50862"/>
    </source>
</evidence>
<protein>
    <submittedName>
        <fullName evidence="5">Elongation factor P--(R)-beta-lysine ligase</fullName>
    </submittedName>
</protein>
<evidence type="ECO:0000256" key="1">
    <source>
        <dbReference type="ARBA" id="ARBA00022598"/>
    </source>
</evidence>
<dbReference type="EMBL" id="NPDT01000003">
    <property type="protein sequence ID" value="PJZ66022.1"/>
    <property type="molecule type" value="Genomic_DNA"/>
</dbReference>
<dbReference type="Proteomes" id="UP000231912">
    <property type="component" value="Unassembled WGS sequence"/>
</dbReference>
<name>A0A2M9ZCD7_9LEPT</name>
<organism evidence="5 6">
    <name type="scientific">Leptospira wolffii</name>
    <dbReference type="NCBI Taxonomy" id="409998"/>
    <lineage>
        <taxon>Bacteria</taxon>
        <taxon>Pseudomonadati</taxon>
        <taxon>Spirochaetota</taxon>
        <taxon>Spirochaetia</taxon>
        <taxon>Leptospirales</taxon>
        <taxon>Leptospiraceae</taxon>
        <taxon>Leptospira</taxon>
    </lineage>
</organism>
<dbReference type="InterPro" id="IPR018149">
    <property type="entry name" value="Lys-tRNA-synth_II_C"/>
</dbReference>
<keyword evidence="5" id="KW-0251">Elongation factor</keyword>